<sequence>MAETQSTAAVTPERPTHRGPLEELQARFETLESEGRGRLRKALGAGSGALLGLDEALARVSSEDWSVEGLRKRLGVLRARAENLRAAALKRVAEMPGSAVSAIATTSRTPVQNLARELDRLAKRLDPADVDKH</sequence>
<dbReference type="RefSeq" id="WP_248354930.1">
    <property type="nucleotide sequence ID" value="NZ_AP025591.1"/>
</dbReference>
<evidence type="ECO:0000313" key="3">
    <source>
        <dbReference type="Proteomes" id="UP001162891"/>
    </source>
</evidence>
<proteinExistence type="predicted"/>
<dbReference type="EMBL" id="AP025591">
    <property type="protein sequence ID" value="BDG05796.1"/>
    <property type="molecule type" value="Genomic_DNA"/>
</dbReference>
<accession>A0ABN6MY49</accession>
<organism evidence="2 3">
    <name type="scientific">Anaeromyxobacter oryzae</name>
    <dbReference type="NCBI Taxonomy" id="2918170"/>
    <lineage>
        <taxon>Bacteria</taxon>
        <taxon>Pseudomonadati</taxon>
        <taxon>Myxococcota</taxon>
        <taxon>Myxococcia</taxon>
        <taxon>Myxococcales</taxon>
        <taxon>Cystobacterineae</taxon>
        <taxon>Anaeromyxobacteraceae</taxon>
        <taxon>Anaeromyxobacter</taxon>
    </lineage>
</organism>
<evidence type="ECO:0000256" key="1">
    <source>
        <dbReference type="SAM" id="MobiDB-lite"/>
    </source>
</evidence>
<reference evidence="3" key="1">
    <citation type="journal article" date="2022" name="Int. J. Syst. Evol. Microbiol.">
        <title>Anaeromyxobacter oryzae sp. nov., Anaeromyxobacter diazotrophicus sp. nov. and Anaeromyxobacter paludicola sp. nov., isolated from paddy soils.</title>
        <authorList>
            <person name="Itoh H."/>
            <person name="Xu Z."/>
            <person name="Mise K."/>
            <person name="Masuda Y."/>
            <person name="Ushijima N."/>
            <person name="Hayakawa C."/>
            <person name="Shiratori Y."/>
            <person name="Senoo K."/>
        </authorList>
    </citation>
    <scope>NUCLEOTIDE SEQUENCE [LARGE SCALE GENOMIC DNA]</scope>
    <source>
        <strain evidence="3">Red232</strain>
    </source>
</reference>
<evidence type="ECO:0000313" key="2">
    <source>
        <dbReference type="EMBL" id="BDG05796.1"/>
    </source>
</evidence>
<protein>
    <submittedName>
        <fullName evidence="2">Uncharacterized protein</fullName>
    </submittedName>
</protein>
<gene>
    <name evidence="2" type="ORF">AMOR_47920</name>
</gene>
<name>A0ABN6MY49_9BACT</name>
<dbReference type="Proteomes" id="UP001162891">
    <property type="component" value="Chromosome"/>
</dbReference>
<feature type="region of interest" description="Disordered" evidence="1">
    <location>
        <begin position="1"/>
        <end position="22"/>
    </location>
</feature>
<keyword evidence="3" id="KW-1185">Reference proteome</keyword>